<dbReference type="AlphaFoldDB" id="A0AAV9GS15"/>
<proteinExistence type="predicted"/>
<feature type="compositionally biased region" description="Polar residues" evidence="1">
    <location>
        <begin position="146"/>
        <end position="161"/>
    </location>
</feature>
<feature type="compositionally biased region" description="Low complexity" evidence="1">
    <location>
        <begin position="135"/>
        <end position="145"/>
    </location>
</feature>
<sequence>MQAKGLATSRLGCWVTLRARNAACSSEKRILPGTRFRIVWCRYRGITARPITHVNTKTHPPHRSLMYSLAHISHVAGQTLLCHRRNGALGQDAQQLRLPKAAKVEGLQEVEEVQVLRYQEAVAVSPAAFLSTSASIMPSSRPSSTCTHATSDASGPATPSINMPGACEARTDAKGRFPSSPHRPRGMRRGGARLVHHREHPRARDAHRADGNERLGPETGIPNHPQLQDAALHQQLVG</sequence>
<comment type="caution">
    <text evidence="2">The sequence shown here is derived from an EMBL/GenBank/DDBJ whole genome shotgun (WGS) entry which is preliminary data.</text>
</comment>
<evidence type="ECO:0000256" key="1">
    <source>
        <dbReference type="SAM" id="MobiDB-lite"/>
    </source>
</evidence>
<dbReference type="Proteomes" id="UP001321760">
    <property type="component" value="Unassembled WGS sequence"/>
</dbReference>
<keyword evidence="3" id="KW-1185">Reference proteome</keyword>
<evidence type="ECO:0000313" key="2">
    <source>
        <dbReference type="EMBL" id="KAK4450570.1"/>
    </source>
</evidence>
<feature type="non-terminal residue" evidence="2">
    <location>
        <position position="238"/>
    </location>
</feature>
<dbReference type="EMBL" id="MU865932">
    <property type="protein sequence ID" value="KAK4450570.1"/>
    <property type="molecule type" value="Genomic_DNA"/>
</dbReference>
<evidence type="ECO:0000313" key="3">
    <source>
        <dbReference type="Proteomes" id="UP001321760"/>
    </source>
</evidence>
<reference evidence="2" key="1">
    <citation type="journal article" date="2023" name="Mol. Phylogenet. Evol.">
        <title>Genome-scale phylogeny and comparative genomics of the fungal order Sordariales.</title>
        <authorList>
            <person name="Hensen N."/>
            <person name="Bonometti L."/>
            <person name="Westerberg I."/>
            <person name="Brannstrom I.O."/>
            <person name="Guillou S."/>
            <person name="Cros-Aarteil S."/>
            <person name="Calhoun S."/>
            <person name="Haridas S."/>
            <person name="Kuo A."/>
            <person name="Mondo S."/>
            <person name="Pangilinan J."/>
            <person name="Riley R."/>
            <person name="LaButti K."/>
            <person name="Andreopoulos B."/>
            <person name="Lipzen A."/>
            <person name="Chen C."/>
            <person name="Yan M."/>
            <person name="Daum C."/>
            <person name="Ng V."/>
            <person name="Clum A."/>
            <person name="Steindorff A."/>
            <person name="Ohm R.A."/>
            <person name="Martin F."/>
            <person name="Silar P."/>
            <person name="Natvig D.O."/>
            <person name="Lalanne C."/>
            <person name="Gautier V."/>
            <person name="Ament-Velasquez S.L."/>
            <person name="Kruys A."/>
            <person name="Hutchinson M.I."/>
            <person name="Powell A.J."/>
            <person name="Barry K."/>
            <person name="Miller A.N."/>
            <person name="Grigoriev I.V."/>
            <person name="Debuchy R."/>
            <person name="Gladieux P."/>
            <person name="Hiltunen Thoren M."/>
            <person name="Johannesson H."/>
        </authorList>
    </citation>
    <scope>NUCLEOTIDE SEQUENCE</scope>
    <source>
        <strain evidence="2">PSN243</strain>
    </source>
</reference>
<feature type="compositionally biased region" description="Basic residues" evidence="1">
    <location>
        <begin position="182"/>
        <end position="201"/>
    </location>
</feature>
<protein>
    <submittedName>
        <fullName evidence="2">Uncharacterized protein</fullName>
    </submittedName>
</protein>
<feature type="compositionally biased region" description="Basic and acidic residues" evidence="1">
    <location>
        <begin position="202"/>
        <end position="216"/>
    </location>
</feature>
<feature type="region of interest" description="Disordered" evidence="1">
    <location>
        <begin position="135"/>
        <end position="226"/>
    </location>
</feature>
<accession>A0AAV9GS15</accession>
<reference evidence="2" key="2">
    <citation type="submission" date="2023-05" db="EMBL/GenBank/DDBJ databases">
        <authorList>
            <consortium name="Lawrence Berkeley National Laboratory"/>
            <person name="Steindorff A."/>
            <person name="Hensen N."/>
            <person name="Bonometti L."/>
            <person name="Westerberg I."/>
            <person name="Brannstrom I.O."/>
            <person name="Guillou S."/>
            <person name="Cros-Aarteil S."/>
            <person name="Calhoun S."/>
            <person name="Haridas S."/>
            <person name="Kuo A."/>
            <person name="Mondo S."/>
            <person name="Pangilinan J."/>
            <person name="Riley R."/>
            <person name="Labutti K."/>
            <person name="Andreopoulos B."/>
            <person name="Lipzen A."/>
            <person name="Chen C."/>
            <person name="Yanf M."/>
            <person name="Daum C."/>
            <person name="Ng V."/>
            <person name="Clum A."/>
            <person name="Ohm R."/>
            <person name="Martin F."/>
            <person name="Silar P."/>
            <person name="Natvig D."/>
            <person name="Lalanne C."/>
            <person name="Gautier V."/>
            <person name="Ament-Velasquez S.L."/>
            <person name="Kruys A."/>
            <person name="Hutchinson M.I."/>
            <person name="Powell A.J."/>
            <person name="Barry K."/>
            <person name="Miller A.N."/>
            <person name="Grigoriev I.V."/>
            <person name="Debuchy R."/>
            <person name="Gladieux P."/>
            <person name="Thoren M.H."/>
            <person name="Johannesson H."/>
        </authorList>
    </citation>
    <scope>NUCLEOTIDE SEQUENCE</scope>
    <source>
        <strain evidence="2">PSN243</strain>
    </source>
</reference>
<organism evidence="2 3">
    <name type="scientific">Podospora aff. communis PSN243</name>
    <dbReference type="NCBI Taxonomy" id="3040156"/>
    <lineage>
        <taxon>Eukaryota</taxon>
        <taxon>Fungi</taxon>
        <taxon>Dikarya</taxon>
        <taxon>Ascomycota</taxon>
        <taxon>Pezizomycotina</taxon>
        <taxon>Sordariomycetes</taxon>
        <taxon>Sordariomycetidae</taxon>
        <taxon>Sordariales</taxon>
        <taxon>Podosporaceae</taxon>
        <taxon>Podospora</taxon>
    </lineage>
</organism>
<gene>
    <name evidence="2" type="ORF">QBC34DRAFT_437363</name>
</gene>
<name>A0AAV9GS15_9PEZI</name>